<name>A0A0X8JKY5_9BACT</name>
<dbReference type="AlphaFoldDB" id="A0A0X8JKY5"/>
<feature type="domain" description="T6SS Phospholipase effector Tle1-like catalytic" evidence="1">
    <location>
        <begin position="171"/>
        <end position="253"/>
    </location>
</feature>
<evidence type="ECO:0000313" key="2">
    <source>
        <dbReference type="EMBL" id="AMD90683.1"/>
    </source>
</evidence>
<protein>
    <submittedName>
        <fullName evidence="2">Translation initiation factor IF-2</fullName>
    </submittedName>
</protein>
<accession>A0A0X8JKY5</accession>
<dbReference type="SUPFAM" id="SSF53474">
    <property type="entry name" value="alpha/beta-Hydrolases"/>
    <property type="match status" value="1"/>
</dbReference>
<sequence>MPSSTDTGGPDLRIGIFFDGTGNHKDLRATAARPTNIAALYDLYATDGQSVFAAYVPGIGVYDSAGNLRGDPLSLATGLGKSGGYARMADAAEGLLAVFQRVWPFPPARIVLDVFGFSRGAALARHFVNAVLLAGLPDPRRPMDASAVPRPIRPNLRVIRNQGYGRLDCPLEIGFLGLFDTVGSFGLPGNADEGDFDVALGPEIVARTLHLTAANEYRRNFPLRSIYDGAPNTGNEAACPGAHGDVGGGYAPPGAANPEHILVGVAEVSARRGGGSTVYVFPDTPPELEALFRRILTPWPGRSPAALAREALDKHGLVLRRAPQAASEGDEILRVRFFVPKRTRETLGLVPLRRMRDSAARHGVPFRELDPEREREASRVAAARAGDPLVFWRDYIHLSAVADTRYSRCFSLSADGRVILRPGLTEADLPKTRHIADGIFLVDGPAASGRRVIFDNGRKK</sequence>
<gene>
    <name evidence="2" type="ORF">AXF13_11430</name>
</gene>
<dbReference type="Proteomes" id="UP000069241">
    <property type="component" value="Chromosome"/>
</dbReference>
<reference evidence="3" key="1">
    <citation type="submission" date="2016-02" db="EMBL/GenBank/DDBJ databases">
        <authorList>
            <person name="Holder M.E."/>
            <person name="Ajami N.J."/>
            <person name="Petrosino J.F."/>
        </authorList>
    </citation>
    <scope>NUCLEOTIDE SEQUENCE [LARGE SCALE GENOMIC DNA]</scope>
    <source>
        <strain evidence="3">CCUG 45958</strain>
    </source>
</reference>
<keyword evidence="2" id="KW-0648">Protein biosynthesis</keyword>
<dbReference type="GO" id="GO:0003743">
    <property type="term" value="F:translation initiation factor activity"/>
    <property type="evidence" value="ECO:0007669"/>
    <property type="project" value="UniProtKB-KW"/>
</dbReference>
<dbReference type="Pfam" id="PF09994">
    <property type="entry name" value="T6SS_Tle1-like_cat"/>
    <property type="match status" value="2"/>
</dbReference>
<dbReference type="InterPro" id="IPR018712">
    <property type="entry name" value="Tle1-like_cat"/>
</dbReference>
<evidence type="ECO:0000259" key="1">
    <source>
        <dbReference type="Pfam" id="PF09994"/>
    </source>
</evidence>
<dbReference type="EMBL" id="CP014229">
    <property type="protein sequence ID" value="AMD90683.1"/>
    <property type="molecule type" value="Genomic_DNA"/>
</dbReference>
<dbReference type="STRING" id="44742.AXF13_11430"/>
<keyword evidence="2" id="KW-0396">Initiation factor</keyword>
<dbReference type="InterPro" id="IPR029058">
    <property type="entry name" value="AB_hydrolase_fold"/>
</dbReference>
<dbReference type="RefSeq" id="WP_062253393.1">
    <property type="nucleotide sequence ID" value="NZ_CP014229.1"/>
</dbReference>
<keyword evidence="3" id="KW-1185">Reference proteome</keyword>
<proteinExistence type="predicted"/>
<dbReference type="KEGG" id="dfi:AXF13_11430"/>
<evidence type="ECO:0000313" key="3">
    <source>
        <dbReference type="Proteomes" id="UP000069241"/>
    </source>
</evidence>
<feature type="domain" description="T6SS Phospholipase effector Tle1-like catalytic" evidence="1">
    <location>
        <begin position="14"/>
        <end position="136"/>
    </location>
</feature>
<organism evidence="2 3">
    <name type="scientific">Desulfovibrio fairfieldensis</name>
    <dbReference type="NCBI Taxonomy" id="44742"/>
    <lineage>
        <taxon>Bacteria</taxon>
        <taxon>Pseudomonadati</taxon>
        <taxon>Thermodesulfobacteriota</taxon>
        <taxon>Desulfovibrionia</taxon>
        <taxon>Desulfovibrionales</taxon>
        <taxon>Desulfovibrionaceae</taxon>
        <taxon>Desulfovibrio</taxon>
    </lineage>
</organism>
<dbReference type="PANTHER" id="PTHR33840">
    <property type="match status" value="1"/>
</dbReference>
<dbReference type="PANTHER" id="PTHR33840:SF1">
    <property type="entry name" value="TLE1 PHOSPHOLIPASE DOMAIN-CONTAINING PROTEIN"/>
    <property type="match status" value="1"/>
</dbReference>